<reference evidence="2" key="1">
    <citation type="submission" date="2020-09" db="EMBL/GenBank/DDBJ databases">
        <title>A novel bacterium of genus Paenibacillus, isolated from South China Sea.</title>
        <authorList>
            <person name="Huang H."/>
            <person name="Mo K."/>
            <person name="Hu Y."/>
        </authorList>
    </citation>
    <scope>NUCLEOTIDE SEQUENCE</scope>
    <source>
        <strain evidence="2">IB182493</strain>
    </source>
</reference>
<proteinExistence type="predicted"/>
<feature type="transmembrane region" description="Helical" evidence="1">
    <location>
        <begin position="88"/>
        <end position="110"/>
    </location>
</feature>
<name>A0A927CKX3_9BACL</name>
<dbReference type="EMBL" id="JACXIY010000005">
    <property type="protein sequence ID" value="MBD2867761.1"/>
    <property type="molecule type" value="Genomic_DNA"/>
</dbReference>
<evidence type="ECO:0000313" key="3">
    <source>
        <dbReference type="Proteomes" id="UP000632125"/>
    </source>
</evidence>
<feature type="transmembrane region" description="Helical" evidence="1">
    <location>
        <begin position="55"/>
        <end position="76"/>
    </location>
</feature>
<dbReference type="PANTHER" id="PTHR37692:SF1">
    <property type="entry name" value="DUF420 DOMAIN-CONTAINING PROTEIN"/>
    <property type="match status" value="1"/>
</dbReference>
<sequence>MRSFFARGLQKFRYFVTKCGQIELFWRRQSDRVKESLEHFRNGGLRLKEKNYTPLIAVLTVVLVGIIAVLFFLPAYEGEVHFDVTILPLLNAIFNCFTFLALCIALAAILKKNVRMHRAFIGAAFTSTTLFLVSYVTYHYLTESTKYGGEGILRPIYFFVLLTHIVLAIVVVPLALMSVVRGLQMKVEKHRKIARWTMPIWLYVSFTGVVVYLMISPYY</sequence>
<evidence type="ECO:0000313" key="2">
    <source>
        <dbReference type="EMBL" id="MBD2867761.1"/>
    </source>
</evidence>
<keyword evidence="1" id="KW-1133">Transmembrane helix</keyword>
<dbReference type="AlphaFoldDB" id="A0A927CKX3"/>
<dbReference type="PANTHER" id="PTHR37692">
    <property type="entry name" value="HYPOTHETICAL MEMBRANE SPANNING PROTEIN"/>
    <property type="match status" value="1"/>
</dbReference>
<dbReference type="InterPro" id="IPR007352">
    <property type="entry name" value="DUF420"/>
</dbReference>
<organism evidence="2 3">
    <name type="scientific">Paenibacillus arenilitoris</name>
    <dbReference type="NCBI Taxonomy" id="2772299"/>
    <lineage>
        <taxon>Bacteria</taxon>
        <taxon>Bacillati</taxon>
        <taxon>Bacillota</taxon>
        <taxon>Bacilli</taxon>
        <taxon>Bacillales</taxon>
        <taxon>Paenibacillaceae</taxon>
        <taxon>Paenibacillus</taxon>
    </lineage>
</organism>
<evidence type="ECO:0000256" key="1">
    <source>
        <dbReference type="SAM" id="Phobius"/>
    </source>
</evidence>
<keyword evidence="1" id="KW-0472">Membrane</keyword>
<dbReference type="Pfam" id="PF04238">
    <property type="entry name" value="DUF420"/>
    <property type="match status" value="1"/>
</dbReference>
<dbReference type="Proteomes" id="UP000632125">
    <property type="component" value="Unassembled WGS sequence"/>
</dbReference>
<gene>
    <name evidence="2" type="ORF">IDH41_04160</name>
</gene>
<feature type="transmembrane region" description="Helical" evidence="1">
    <location>
        <begin position="200"/>
        <end position="218"/>
    </location>
</feature>
<keyword evidence="1" id="KW-0812">Transmembrane</keyword>
<keyword evidence="3" id="KW-1185">Reference proteome</keyword>
<comment type="caution">
    <text evidence="2">The sequence shown here is derived from an EMBL/GenBank/DDBJ whole genome shotgun (WGS) entry which is preliminary data.</text>
</comment>
<feature type="transmembrane region" description="Helical" evidence="1">
    <location>
        <begin position="119"/>
        <end position="141"/>
    </location>
</feature>
<protein>
    <submittedName>
        <fullName evidence="2">DUF420 domain-containing protein</fullName>
    </submittedName>
</protein>
<accession>A0A927CKX3</accession>
<feature type="transmembrane region" description="Helical" evidence="1">
    <location>
        <begin position="156"/>
        <end position="180"/>
    </location>
</feature>